<comment type="caution">
    <text evidence="1">The sequence shown here is derived from an EMBL/GenBank/DDBJ whole genome shotgun (WGS) entry which is preliminary data.</text>
</comment>
<keyword evidence="2" id="KW-1185">Reference proteome</keyword>
<dbReference type="Proteomes" id="UP000798662">
    <property type="component" value="Chromosome 2"/>
</dbReference>
<name>A0ACC3BZF3_PYRYE</name>
<reference evidence="1" key="1">
    <citation type="submission" date="2019-11" db="EMBL/GenBank/DDBJ databases">
        <title>Nori genome reveals adaptations in red seaweeds to the harsh intertidal environment.</title>
        <authorList>
            <person name="Wang D."/>
            <person name="Mao Y."/>
        </authorList>
    </citation>
    <scope>NUCLEOTIDE SEQUENCE</scope>
    <source>
        <tissue evidence="1">Gametophyte</tissue>
    </source>
</reference>
<protein>
    <submittedName>
        <fullName evidence="1">Uncharacterized protein</fullName>
    </submittedName>
</protein>
<dbReference type="EMBL" id="CM020619">
    <property type="protein sequence ID" value="KAK1863081.1"/>
    <property type="molecule type" value="Genomic_DNA"/>
</dbReference>
<gene>
    <name evidence="1" type="ORF">I4F81_005644</name>
</gene>
<sequence length="1289" mass="138701">MLTKFETKSNRVKGLAFHPQRPWVLSSLHNGAIQLWDYRMGTLIDRYDEHEGPVRSVDFHPTQPLFVSGGDDYKIKVWNYKLRRCIFTLMGHLDYIRTVSFHPESPWIVSASDDQTVRIWNWQNRSCLAVLSGHNHYVMSASFHPAEDLVVSASLDQTVRVWDISALRQKAVRPSDMMSSVRGQLPASVNADLFGSMDAAVRHVLEGHTRGVNWAAFHPTLPLIVSAGDDRHVKLWRMSDTKAWEMDTLRGHLNNVSCALFHPRADLVMTASEDKTIRVWDLNRRSCIQTFRREADRFWILATHPTVNLMAAGHDNGMLVFKLQRERPAYTTTDAALMYVKDRYLRVLDFNNGRDSPLATVRQAAASMFDSSPFLGGGFGGGSSGSSTGATLQPPPRSMSFNSVERAVLLNYDADGGSYELFTNLSKDGVSSSGSGGEPVADMRRGRGVSAVFVGRNRFAVLDKTSGIVSVRDLRNVETKQVPSPLPGADALFAAGNGFVLVRSEEQVALLDLQQRKVVAELAATHVKYVVWSDGMKRVALLGKHVILIASRRLELLATVHETIRVKSAAWDDSGVLLYSTLNHVKYCLPNGDSGTVATLPHPLYLTRVRGPALCYLDREGAPGILAIDPTEYAFKLLLLRKRYDDVKRMIADNRLRGQAIIAYLQAKGFPDVALHFVRDEPTRFALALASGSIDVALTAAQALDEPGAWRQLASEALRQGNVEVVELCYQRAKDLDRLAFLYVITGNFDKLTKMAKIAAARGQVAARFQIANYLGDVTSRVGLLRDCGQPALARLTASAHGLMEELTEELPPAVAGEDGQPGDDSSAIATRTEKSSLLLPPVPLSDELNWPLLSVSRGLFQRDPNASGAFEEPPAGDYYEDAAAFEASERDGGDEDGLTNATISAAPAAPVVDPFAAGLDAPSPTLDAGDGGWGDDLDMDLPGDEGLGGGNGDAFGGADDDEFGTGTVGGGGGGGQYYVPPTVGAPASVRWTRGAKVAGELAAAGAFEEALGLLRRQIGLVDSAPLRDPLRAAYTASRGALPSGSGLPAATIFFSRTEELPAVVAGSLLSLRERLQAAQAMVTQGRFREAHQAMEGILAAVPLLVVTSPPEEAEAGKILSSAREYVIGMQLQMAQSTAKRSGDVARCSQAAALFTFCGLAPGHVQLALKAAMKVAYGDKNFVLASSCARRLLETSPKPEVAGMARKMIQFCDRNPTNAVEVDCDERRTFVIDAGGLVPLYAGEPRTVCGYCAAVYAPASAPRTCKVCGMGGVGVAGTGLKVLSPSCAV</sequence>
<proteinExistence type="predicted"/>
<evidence type="ECO:0000313" key="2">
    <source>
        <dbReference type="Proteomes" id="UP000798662"/>
    </source>
</evidence>
<organism evidence="1 2">
    <name type="scientific">Pyropia yezoensis</name>
    <name type="common">Susabi-nori</name>
    <name type="synonym">Porphyra yezoensis</name>
    <dbReference type="NCBI Taxonomy" id="2788"/>
    <lineage>
        <taxon>Eukaryota</taxon>
        <taxon>Rhodophyta</taxon>
        <taxon>Bangiophyceae</taxon>
        <taxon>Bangiales</taxon>
        <taxon>Bangiaceae</taxon>
        <taxon>Pyropia</taxon>
    </lineage>
</organism>
<accession>A0ACC3BZF3</accession>
<evidence type="ECO:0000313" key="1">
    <source>
        <dbReference type="EMBL" id="KAK1863081.1"/>
    </source>
</evidence>